<dbReference type="GO" id="GO:0009791">
    <property type="term" value="P:post-embryonic development"/>
    <property type="evidence" value="ECO:0007669"/>
    <property type="project" value="UniProtKB-ARBA"/>
</dbReference>
<dbReference type="Pfam" id="PF05699">
    <property type="entry name" value="Dimer_Tnp_hAT"/>
    <property type="match status" value="1"/>
</dbReference>
<keyword evidence="7" id="KW-0238">DNA-binding</keyword>
<evidence type="ECO:0000313" key="14">
    <source>
        <dbReference type="Proteomes" id="UP000257109"/>
    </source>
</evidence>
<dbReference type="SUPFAM" id="SSF57667">
    <property type="entry name" value="beta-beta-alpha zinc fingers"/>
    <property type="match status" value="1"/>
</dbReference>
<evidence type="ECO:0000256" key="1">
    <source>
        <dbReference type="ARBA" id="ARBA00004123"/>
    </source>
</evidence>
<keyword evidence="9" id="KW-0539">Nucleus</keyword>
<dbReference type="OrthoDB" id="2610923at2759"/>
<comment type="caution">
    <text evidence="13">The sequence shown here is derived from an EMBL/GenBank/DDBJ whole genome shotgun (WGS) entry which is preliminary data.</text>
</comment>
<sequence>MKLSGASTPNQRSLFRCHRLSLAVTSPPPESGEVSTNHSSSIYIYTHPVGRGQWDMRRVNRPSRMALSHYGVSRASCYAAMLLFGLITMLKITSFFCFYSTCCPVMEINIPDSETQQNSRRRKKSTVWEHFTVKTDGPGCAKAYCKRCKKSFAYLKDSKQAGTSHLKRHISQGICQKNQQIPCSKTDANPPKKRARAKPCFAAISFDQERCNSKIAKMIILHDYPLHIVEHQGFVDFVRALQPQFNPLSFNAIQGDCVAMYLKEKENLLTLLNGIPGRVNLTLDLWTSNQTSAYVFLRGHFIDGDWNLHHPILNVFMVPFPDSDGSLNQTIVNCLSDWHLKGRLFTLALDKFFSNETLMGKLRSLLSVKNPVILNGQLLSQNCYARVLSRLALDALSAMRETIDKVRENVKYVKSSKSNEAKFLELRQQLQVPSTMDLLIDDQNKWDSVYYMLVAACELKEVFGCFDAADHDFKMTLTLDDWKQVETLCAYLKYLYDATNILTVQPYPTANVFFLEVSKLQMELTCAALSQDPFCSRLIMPLQEKFDQYWRESCFILAVAVAMDPRYKMKLVESTFAKIFGVNAEQWIRIVEDGLHELFLEYNIIQVLPFTATDDDEGNEAMIKTESFQEGSLDGSLFAAEDGLSDIEFYISDFTCNQQFKSELDEYLEEPLEPRVQEFDILSWWKINGLKYPTLSRLASDILCMPVSTLSADSVFHTEIRKMDSYRSSLDSLTLEALICTKDWFRYKPLPINVSNALVKVEC</sequence>
<evidence type="ECO:0000256" key="10">
    <source>
        <dbReference type="PROSITE-ProRule" id="PRU00027"/>
    </source>
</evidence>
<keyword evidence="5" id="KW-0862">Zinc</keyword>
<keyword evidence="8" id="KW-0804">Transcription</keyword>
<keyword evidence="11" id="KW-0812">Transmembrane</keyword>
<evidence type="ECO:0000256" key="2">
    <source>
        <dbReference type="ARBA" id="ARBA00011738"/>
    </source>
</evidence>
<dbReference type="InterPro" id="IPR012337">
    <property type="entry name" value="RNaseH-like_sf"/>
</dbReference>
<feature type="domain" description="BED-type" evidence="12">
    <location>
        <begin position="122"/>
        <end position="170"/>
    </location>
</feature>
<evidence type="ECO:0000256" key="3">
    <source>
        <dbReference type="ARBA" id="ARBA00022723"/>
    </source>
</evidence>
<keyword evidence="4 10" id="KW-0863">Zinc-finger</keyword>
<dbReference type="Pfam" id="PF14372">
    <property type="entry name" value="hAT-like_RNase-H"/>
    <property type="match status" value="1"/>
</dbReference>
<dbReference type="GO" id="GO:0046983">
    <property type="term" value="F:protein dimerization activity"/>
    <property type="evidence" value="ECO:0007669"/>
    <property type="project" value="InterPro"/>
</dbReference>
<gene>
    <name evidence="13" type="primary">HAT</name>
    <name evidence="13" type="ORF">CR513_58993</name>
</gene>
<evidence type="ECO:0000256" key="6">
    <source>
        <dbReference type="ARBA" id="ARBA00023015"/>
    </source>
</evidence>
<evidence type="ECO:0000256" key="5">
    <source>
        <dbReference type="ARBA" id="ARBA00022833"/>
    </source>
</evidence>
<evidence type="ECO:0000256" key="8">
    <source>
        <dbReference type="ARBA" id="ARBA00023163"/>
    </source>
</evidence>
<dbReference type="GO" id="GO:0008270">
    <property type="term" value="F:zinc ion binding"/>
    <property type="evidence" value="ECO:0007669"/>
    <property type="project" value="UniProtKB-KW"/>
</dbReference>
<dbReference type="EMBL" id="QJKJ01015363">
    <property type="protein sequence ID" value="RDX62651.1"/>
    <property type="molecule type" value="Genomic_DNA"/>
</dbReference>
<comment type="subcellular location">
    <subcellularLocation>
        <location evidence="1">Nucleus</location>
    </subcellularLocation>
</comment>
<dbReference type="PROSITE" id="PS50808">
    <property type="entry name" value="ZF_BED"/>
    <property type="match status" value="1"/>
</dbReference>
<accession>A0A371E9E7</accession>
<dbReference type="STRING" id="157652.A0A371E9E7"/>
<feature type="transmembrane region" description="Helical" evidence="11">
    <location>
        <begin position="77"/>
        <end position="101"/>
    </location>
</feature>
<organism evidence="13 14">
    <name type="scientific">Mucuna pruriens</name>
    <name type="common">Velvet bean</name>
    <name type="synonym">Dolichos pruriens</name>
    <dbReference type="NCBI Taxonomy" id="157652"/>
    <lineage>
        <taxon>Eukaryota</taxon>
        <taxon>Viridiplantae</taxon>
        <taxon>Streptophyta</taxon>
        <taxon>Embryophyta</taxon>
        <taxon>Tracheophyta</taxon>
        <taxon>Spermatophyta</taxon>
        <taxon>Magnoliopsida</taxon>
        <taxon>eudicotyledons</taxon>
        <taxon>Gunneridae</taxon>
        <taxon>Pentapetalae</taxon>
        <taxon>rosids</taxon>
        <taxon>fabids</taxon>
        <taxon>Fabales</taxon>
        <taxon>Fabaceae</taxon>
        <taxon>Papilionoideae</taxon>
        <taxon>50 kb inversion clade</taxon>
        <taxon>NPAAA clade</taxon>
        <taxon>indigoferoid/millettioid clade</taxon>
        <taxon>Phaseoleae</taxon>
        <taxon>Mucuna</taxon>
    </lineage>
</organism>
<dbReference type="InterPro" id="IPR052035">
    <property type="entry name" value="ZnF_BED_domain_contain"/>
</dbReference>
<proteinExistence type="predicted"/>
<dbReference type="SMART" id="SM00614">
    <property type="entry name" value="ZnF_BED"/>
    <property type="match status" value="1"/>
</dbReference>
<evidence type="ECO:0000313" key="13">
    <source>
        <dbReference type="EMBL" id="RDX62651.1"/>
    </source>
</evidence>
<evidence type="ECO:0000256" key="11">
    <source>
        <dbReference type="SAM" id="Phobius"/>
    </source>
</evidence>
<dbReference type="GO" id="GO:0003677">
    <property type="term" value="F:DNA binding"/>
    <property type="evidence" value="ECO:0007669"/>
    <property type="project" value="UniProtKB-KW"/>
</dbReference>
<dbReference type="PANTHER" id="PTHR46481:SF10">
    <property type="entry name" value="ZINC FINGER BED DOMAIN-CONTAINING PROTEIN 39"/>
    <property type="match status" value="1"/>
</dbReference>
<dbReference type="InterPro" id="IPR025525">
    <property type="entry name" value="hAT-like_transposase_RNase-H"/>
</dbReference>
<evidence type="ECO:0000256" key="9">
    <source>
        <dbReference type="ARBA" id="ARBA00023242"/>
    </source>
</evidence>
<evidence type="ECO:0000256" key="4">
    <source>
        <dbReference type="ARBA" id="ARBA00022771"/>
    </source>
</evidence>
<dbReference type="SUPFAM" id="SSF53098">
    <property type="entry name" value="Ribonuclease H-like"/>
    <property type="match status" value="1"/>
</dbReference>
<keyword evidence="14" id="KW-1185">Reference proteome</keyword>
<feature type="non-terminal residue" evidence="13">
    <location>
        <position position="1"/>
    </location>
</feature>
<evidence type="ECO:0000256" key="7">
    <source>
        <dbReference type="ARBA" id="ARBA00023125"/>
    </source>
</evidence>
<dbReference type="AlphaFoldDB" id="A0A371E9E7"/>
<keyword evidence="3" id="KW-0479">Metal-binding</keyword>
<dbReference type="PANTHER" id="PTHR46481">
    <property type="entry name" value="ZINC FINGER BED DOMAIN-CONTAINING PROTEIN 4"/>
    <property type="match status" value="1"/>
</dbReference>
<reference evidence="13" key="1">
    <citation type="submission" date="2018-05" db="EMBL/GenBank/DDBJ databases">
        <title>Draft genome of Mucuna pruriens seed.</title>
        <authorList>
            <person name="Nnadi N.E."/>
            <person name="Vos R."/>
            <person name="Hasami M.H."/>
            <person name="Devisetty U.K."/>
            <person name="Aguiy J.C."/>
        </authorList>
    </citation>
    <scope>NUCLEOTIDE SEQUENCE [LARGE SCALE GENOMIC DNA]</scope>
    <source>
        <strain evidence="13">JCA_2017</strain>
    </source>
</reference>
<keyword evidence="11" id="KW-1133">Transmembrane helix</keyword>
<comment type="subunit">
    <text evidence="2">Homodimer.</text>
</comment>
<dbReference type="InterPro" id="IPR008906">
    <property type="entry name" value="HATC_C_dom"/>
</dbReference>
<dbReference type="Proteomes" id="UP000257109">
    <property type="component" value="Unassembled WGS sequence"/>
</dbReference>
<keyword evidence="11" id="KW-0472">Membrane</keyword>
<evidence type="ECO:0000259" key="12">
    <source>
        <dbReference type="PROSITE" id="PS50808"/>
    </source>
</evidence>
<dbReference type="InterPro" id="IPR003656">
    <property type="entry name" value="Znf_BED"/>
</dbReference>
<dbReference type="GO" id="GO:0005634">
    <property type="term" value="C:nucleus"/>
    <property type="evidence" value="ECO:0007669"/>
    <property type="project" value="UniProtKB-SubCell"/>
</dbReference>
<keyword evidence="6" id="KW-0805">Transcription regulation</keyword>
<dbReference type="InterPro" id="IPR036236">
    <property type="entry name" value="Znf_C2H2_sf"/>
</dbReference>
<protein>
    <submittedName>
        <fullName evidence="13">Zinc finger BED domain-containing protein DAYSLEEPER</fullName>
    </submittedName>
</protein>
<name>A0A371E9E7_MUCPR</name>